<name>A0A1Q9C7R5_SYMMI</name>
<sequence>MRPVKVPTMRRLAEVASGKELTVDYLCEVFRFSMLCRVEFGAQRLLPVFSTDHMEYSLQASEISRPVGFKRRKEPRETEGVLPPPVPTLEPPTAHAVHGPSDVTLQEAMQEVASEEGFFNWVLIDPSRLCLYKAGQGGFDELQVANLVGRYCAVAFRKEEHLASERVLFGVLRMRTVHGLTKHVLVHWVGPGVSVMRRGLDSARHGQVANLVGRYCAVAFRKEVHCAADLRRLTVVDSTSGGSGQAASRISVEEYNIVQNLALGRRLERDFTMPQEHYKAMAEESRHRDSRLQRLRPKQQAPPLLPRHLEAATPRAEPIAPTQMLEACLTLQSPPSSSSSSCSPHAYPVLIILITIATHLHGHHDSHYHCLFVIIAIVIVVLFILVLIAIFTLIRFIIKGAAFQKRRWRATALYHNIDLPLRRKKMIAVTIITTTTIIIFLYFCT</sequence>
<dbReference type="AlphaFoldDB" id="A0A1Q9C7R5"/>
<comment type="caution">
    <text evidence="3">The sequence shown here is derived from an EMBL/GenBank/DDBJ whole genome shotgun (WGS) entry which is preliminary data.</text>
</comment>
<evidence type="ECO:0000313" key="4">
    <source>
        <dbReference type="Proteomes" id="UP000186817"/>
    </source>
</evidence>
<keyword evidence="2" id="KW-0472">Membrane</keyword>
<keyword evidence="2" id="KW-0812">Transmembrane</keyword>
<dbReference type="InterPro" id="IPR029006">
    <property type="entry name" value="ADF-H/Gelsolin-like_dom_sf"/>
</dbReference>
<feature type="transmembrane region" description="Helical" evidence="2">
    <location>
        <begin position="426"/>
        <end position="443"/>
    </location>
</feature>
<proteinExistence type="predicted"/>
<dbReference type="SUPFAM" id="SSF55753">
    <property type="entry name" value="Actin depolymerizing proteins"/>
    <property type="match status" value="1"/>
</dbReference>
<dbReference type="Gene3D" id="3.40.20.10">
    <property type="entry name" value="Severin"/>
    <property type="match status" value="1"/>
</dbReference>
<accession>A0A1Q9C7R5</accession>
<dbReference type="EMBL" id="LSRX01001540">
    <property type="protein sequence ID" value="OLP78958.1"/>
    <property type="molecule type" value="Genomic_DNA"/>
</dbReference>
<gene>
    <name evidence="3" type="primary">Abp1</name>
    <name evidence="3" type="ORF">AK812_SmicGene40806</name>
</gene>
<evidence type="ECO:0000313" key="3">
    <source>
        <dbReference type="EMBL" id="OLP78958.1"/>
    </source>
</evidence>
<keyword evidence="4" id="KW-1185">Reference proteome</keyword>
<organism evidence="3 4">
    <name type="scientific">Symbiodinium microadriaticum</name>
    <name type="common">Dinoflagellate</name>
    <name type="synonym">Zooxanthella microadriatica</name>
    <dbReference type="NCBI Taxonomy" id="2951"/>
    <lineage>
        <taxon>Eukaryota</taxon>
        <taxon>Sar</taxon>
        <taxon>Alveolata</taxon>
        <taxon>Dinophyceae</taxon>
        <taxon>Suessiales</taxon>
        <taxon>Symbiodiniaceae</taxon>
        <taxon>Symbiodinium</taxon>
    </lineage>
</organism>
<reference evidence="3 4" key="1">
    <citation type="submission" date="2016-02" db="EMBL/GenBank/DDBJ databases">
        <title>Genome analysis of coral dinoflagellate symbionts highlights evolutionary adaptations to a symbiotic lifestyle.</title>
        <authorList>
            <person name="Aranda M."/>
            <person name="Li Y."/>
            <person name="Liew Y.J."/>
            <person name="Baumgarten S."/>
            <person name="Simakov O."/>
            <person name="Wilson M."/>
            <person name="Piel J."/>
            <person name="Ashoor H."/>
            <person name="Bougouffa S."/>
            <person name="Bajic V.B."/>
            <person name="Ryu T."/>
            <person name="Ravasi T."/>
            <person name="Bayer T."/>
            <person name="Micklem G."/>
            <person name="Kim H."/>
            <person name="Bhak J."/>
            <person name="Lajeunesse T.C."/>
            <person name="Voolstra C.R."/>
        </authorList>
    </citation>
    <scope>NUCLEOTIDE SEQUENCE [LARGE SCALE GENOMIC DNA]</scope>
    <source>
        <strain evidence="3 4">CCMP2467</strain>
    </source>
</reference>
<dbReference type="Proteomes" id="UP000186817">
    <property type="component" value="Unassembled WGS sequence"/>
</dbReference>
<protein>
    <submittedName>
        <fullName evidence="3">Drebrin-like protein</fullName>
    </submittedName>
</protein>
<evidence type="ECO:0000256" key="1">
    <source>
        <dbReference type="SAM" id="MobiDB-lite"/>
    </source>
</evidence>
<keyword evidence="2" id="KW-1133">Transmembrane helix</keyword>
<feature type="region of interest" description="Disordered" evidence="1">
    <location>
        <begin position="69"/>
        <end position="99"/>
    </location>
</feature>
<feature type="transmembrane region" description="Helical" evidence="2">
    <location>
        <begin position="371"/>
        <end position="398"/>
    </location>
</feature>
<evidence type="ECO:0000256" key="2">
    <source>
        <dbReference type="SAM" id="Phobius"/>
    </source>
</evidence>